<dbReference type="InterPro" id="IPR036514">
    <property type="entry name" value="SGNH_hydro_sf"/>
</dbReference>
<evidence type="ECO:0000313" key="1">
    <source>
        <dbReference type="EMBL" id="EFC43474.1"/>
    </source>
</evidence>
<dbReference type="FunCoup" id="D2VIA0">
    <property type="interactions" value="84"/>
</dbReference>
<gene>
    <name evidence="1" type="ORF">NAEGRDRAFT_68611</name>
</gene>
<dbReference type="InterPro" id="IPR045136">
    <property type="entry name" value="Iah1-like"/>
</dbReference>
<protein>
    <submittedName>
        <fullName evidence="1">Predicted protein</fullName>
    </submittedName>
</protein>
<dbReference type="InParanoid" id="D2VIA0"/>
<dbReference type="OrthoDB" id="671439at2759"/>
<dbReference type="OMA" id="VIWPKVI"/>
<keyword evidence="2" id="KW-1185">Reference proteome</keyword>
<dbReference type="eggNOG" id="KOG3035">
    <property type="taxonomic scope" value="Eukaryota"/>
</dbReference>
<dbReference type="PANTHER" id="PTHR14209:SF19">
    <property type="entry name" value="ISOAMYL ACETATE-HYDROLYZING ESTERASE 1 HOMOLOG"/>
    <property type="match status" value="1"/>
</dbReference>
<dbReference type="Proteomes" id="UP000006671">
    <property type="component" value="Unassembled WGS sequence"/>
</dbReference>
<proteinExistence type="predicted"/>
<dbReference type="EMBL" id="GG738873">
    <property type="protein sequence ID" value="EFC43474.1"/>
    <property type="molecule type" value="Genomic_DNA"/>
</dbReference>
<accession>D2VIA0</accession>
<dbReference type="RefSeq" id="XP_002676218.1">
    <property type="nucleotide sequence ID" value="XM_002676172.1"/>
</dbReference>
<dbReference type="GeneID" id="8853795"/>
<dbReference type="Gene3D" id="3.40.50.1110">
    <property type="entry name" value="SGNH hydrolase"/>
    <property type="match status" value="1"/>
</dbReference>
<organism evidence="2">
    <name type="scientific">Naegleria gruberi</name>
    <name type="common">Amoeba</name>
    <dbReference type="NCBI Taxonomy" id="5762"/>
    <lineage>
        <taxon>Eukaryota</taxon>
        <taxon>Discoba</taxon>
        <taxon>Heterolobosea</taxon>
        <taxon>Tetramitia</taxon>
        <taxon>Eutetramitia</taxon>
        <taxon>Vahlkampfiidae</taxon>
        <taxon>Naegleria</taxon>
    </lineage>
</organism>
<dbReference type="STRING" id="5762.D2VIA0"/>
<dbReference type="SUPFAM" id="SSF52266">
    <property type="entry name" value="SGNH hydrolase"/>
    <property type="match status" value="1"/>
</dbReference>
<reference evidence="1 2" key="1">
    <citation type="journal article" date="2010" name="Cell">
        <title>The genome of Naegleria gruberi illuminates early eukaryotic versatility.</title>
        <authorList>
            <person name="Fritz-Laylin L.K."/>
            <person name="Prochnik S.E."/>
            <person name="Ginger M.L."/>
            <person name="Dacks J.B."/>
            <person name="Carpenter M.L."/>
            <person name="Field M.C."/>
            <person name="Kuo A."/>
            <person name="Paredez A."/>
            <person name="Chapman J."/>
            <person name="Pham J."/>
            <person name="Shu S."/>
            <person name="Neupane R."/>
            <person name="Cipriano M."/>
            <person name="Mancuso J."/>
            <person name="Tu H."/>
            <person name="Salamov A."/>
            <person name="Lindquist E."/>
            <person name="Shapiro H."/>
            <person name="Lucas S."/>
            <person name="Grigoriev I.V."/>
            <person name="Cande W.Z."/>
            <person name="Fulton C."/>
            <person name="Rokhsar D.S."/>
            <person name="Dawson S.C."/>
        </authorList>
    </citation>
    <scope>NUCLEOTIDE SEQUENCE [LARGE SCALE GENOMIC DNA]</scope>
    <source>
        <strain evidence="1 2">NEG-M</strain>
    </source>
</reference>
<sequence length="253" mass="29384">MTQQPIQSRPILYLVGDSLTEYSTKPEGLHSRLLNWMNIKVDIINRGYSGWNTDLMRLALEKHFDQSFNLSNSEDYNICVFICLGANDASSAELPLPRQHVPLERFGENLKKIIEMLKSGLKCKKLDVLLCTPPPVNTQQYAEFVKKSYNMDVLVRSRELVAPYAESVRNIVKESVSDDKFKVHLVDLWTHDWESEECFTDGLHFNSKGYEIMFESLKQTIKSSVPNFNGDSMPFSHMYWRDYLDYYSKQDSQ</sequence>
<name>D2VIA0_NAEGR</name>
<evidence type="ECO:0000313" key="2">
    <source>
        <dbReference type="Proteomes" id="UP000006671"/>
    </source>
</evidence>
<dbReference type="Pfam" id="PF00657">
    <property type="entry name" value="Lipase_GDSL"/>
    <property type="match status" value="1"/>
</dbReference>
<dbReference type="PANTHER" id="PTHR14209">
    <property type="entry name" value="ISOAMYL ACETATE-HYDROLYZING ESTERASE 1"/>
    <property type="match status" value="1"/>
</dbReference>
<dbReference type="GO" id="GO:0016788">
    <property type="term" value="F:hydrolase activity, acting on ester bonds"/>
    <property type="evidence" value="ECO:0007669"/>
    <property type="project" value="InterPro"/>
</dbReference>
<dbReference type="InterPro" id="IPR001087">
    <property type="entry name" value="GDSL"/>
</dbReference>
<dbReference type="AlphaFoldDB" id="D2VIA0"/>
<dbReference type="KEGG" id="ngr:NAEGRDRAFT_68611"/>
<dbReference type="VEuPathDB" id="AmoebaDB:NAEGRDRAFT_68611"/>